<reference evidence="2 4" key="2">
    <citation type="submission" date="2019-08" db="EMBL/GenBank/DDBJ databases">
        <title>Genome of Algoriphagus ratkowskyi IC026.</title>
        <authorList>
            <person name="Bowman J.P."/>
        </authorList>
    </citation>
    <scope>NUCLEOTIDE SEQUENCE [LARGE SCALE GENOMIC DNA]</scope>
    <source>
        <strain evidence="2 4">IC026</strain>
    </source>
</reference>
<dbReference type="Proteomes" id="UP000321927">
    <property type="component" value="Unassembled WGS sequence"/>
</dbReference>
<comment type="caution">
    <text evidence="1">The sequence shown here is derived from an EMBL/GenBank/DDBJ whole genome shotgun (WGS) entry which is preliminary data.</text>
</comment>
<reference evidence="1 3" key="1">
    <citation type="submission" date="2018-06" db="EMBL/GenBank/DDBJ databases">
        <title>Genomic Encyclopedia of Archaeal and Bacterial Type Strains, Phase II (KMG-II): from individual species to whole genera.</title>
        <authorList>
            <person name="Goeker M."/>
        </authorList>
    </citation>
    <scope>NUCLEOTIDE SEQUENCE [LARGE SCALE GENOMIC DNA]</scope>
    <source>
        <strain evidence="1 3">DSM 22686</strain>
    </source>
</reference>
<dbReference type="RefSeq" id="WP_086502766.1">
    <property type="nucleotide sequence ID" value="NZ_MSSV01000020.1"/>
</dbReference>
<dbReference type="EMBL" id="VORV01000015">
    <property type="protein sequence ID" value="TXD76087.1"/>
    <property type="molecule type" value="Genomic_DNA"/>
</dbReference>
<evidence type="ECO:0000313" key="3">
    <source>
        <dbReference type="Proteomes" id="UP000249115"/>
    </source>
</evidence>
<dbReference type="AlphaFoldDB" id="A0A2W7SN41"/>
<evidence type="ECO:0000313" key="4">
    <source>
        <dbReference type="Proteomes" id="UP000321927"/>
    </source>
</evidence>
<organism evidence="1 3">
    <name type="scientific">Algoriphagus ratkowskyi</name>
    <dbReference type="NCBI Taxonomy" id="57028"/>
    <lineage>
        <taxon>Bacteria</taxon>
        <taxon>Pseudomonadati</taxon>
        <taxon>Bacteroidota</taxon>
        <taxon>Cytophagia</taxon>
        <taxon>Cytophagales</taxon>
        <taxon>Cyclobacteriaceae</taxon>
        <taxon>Algoriphagus</taxon>
    </lineage>
</organism>
<sequence length="94" mass="10963">MSSSVLEDIRRIPLGYSFVLYESKKYGITKSIFNGGNSYKIFAEELGGKDFYSLNYYITKRKDLLKPCEMSEQRVLHFLQHLTLLTINESLSRK</sequence>
<accession>A0A2W7SN41</accession>
<protein>
    <submittedName>
        <fullName evidence="2">Peptide methionine sulfoxide reductase</fullName>
    </submittedName>
    <submittedName>
        <fullName evidence="1">Peptide-methionine (S)-S-oxide reductase</fullName>
    </submittedName>
</protein>
<name>A0A2W7SN41_9BACT</name>
<evidence type="ECO:0000313" key="2">
    <source>
        <dbReference type="EMBL" id="TXD76087.1"/>
    </source>
</evidence>
<dbReference type="EMBL" id="QKZU01000016">
    <property type="protein sequence ID" value="PZX52152.1"/>
    <property type="molecule type" value="Genomic_DNA"/>
</dbReference>
<dbReference type="Proteomes" id="UP000249115">
    <property type="component" value="Unassembled WGS sequence"/>
</dbReference>
<evidence type="ECO:0000313" key="1">
    <source>
        <dbReference type="EMBL" id="PZX52152.1"/>
    </source>
</evidence>
<gene>
    <name evidence="2" type="ORF">ESW18_17605</name>
    <name evidence="1" type="ORF">LV84_03561</name>
</gene>
<proteinExistence type="predicted"/>
<keyword evidence="4" id="KW-1185">Reference proteome</keyword>
<dbReference type="OrthoDB" id="1189996at2"/>